<evidence type="ECO:0000313" key="4">
    <source>
        <dbReference type="EMBL" id="PKQ68794.1"/>
    </source>
</evidence>
<dbReference type="RefSeq" id="WP_101308444.1">
    <property type="nucleotide sequence ID" value="NZ_MVDE01000003.1"/>
</dbReference>
<dbReference type="PROSITE" id="PS50005">
    <property type="entry name" value="TPR"/>
    <property type="match status" value="2"/>
</dbReference>
<feature type="compositionally biased region" description="Basic and acidic residues" evidence="2">
    <location>
        <begin position="141"/>
        <end position="218"/>
    </location>
</feature>
<feature type="repeat" description="TPR" evidence="1">
    <location>
        <begin position="95"/>
        <end position="128"/>
    </location>
</feature>
<dbReference type="InterPro" id="IPR011990">
    <property type="entry name" value="TPR-like_helical_dom_sf"/>
</dbReference>
<keyword evidence="1" id="KW-0802">TPR repeat</keyword>
<evidence type="ECO:0000256" key="3">
    <source>
        <dbReference type="SAM" id="SignalP"/>
    </source>
</evidence>
<sequence length="253" mass="29911">MNKYIALFIGLLCLFSLDALAQKERKFIRKGNGLFEGNEYENSEVEYRKALDKKINSYEAGFNLGDALYKQKKYDEALKQYQALTATEKDPKKLGEIYHNIGNTLLMNRKIDESIEAYKESLRNFPNSKETKYNLEYAKKMKQKEEEKKKKQDQNKDQNKNQDKKDQNKDQDKKDQNKDQDKKDQDKKDQKNKPEDQNKKKSDPEEQQNKISEQDANRLLEALENDEKKVQEKVQKAKAVAQKAKRTKIKKDW</sequence>
<feature type="repeat" description="TPR" evidence="1">
    <location>
        <begin position="58"/>
        <end position="91"/>
    </location>
</feature>
<keyword evidence="5" id="KW-1185">Reference proteome</keyword>
<dbReference type="SUPFAM" id="SSF48452">
    <property type="entry name" value="TPR-like"/>
    <property type="match status" value="1"/>
</dbReference>
<dbReference type="Pfam" id="PF13424">
    <property type="entry name" value="TPR_12"/>
    <property type="match status" value="1"/>
</dbReference>
<evidence type="ECO:0000256" key="2">
    <source>
        <dbReference type="SAM" id="MobiDB-lite"/>
    </source>
</evidence>
<dbReference type="Gene3D" id="1.25.40.10">
    <property type="entry name" value="Tetratricopeptide repeat domain"/>
    <property type="match status" value="1"/>
</dbReference>
<feature type="signal peptide" evidence="3">
    <location>
        <begin position="1"/>
        <end position="21"/>
    </location>
</feature>
<feature type="region of interest" description="Disordered" evidence="2">
    <location>
        <begin position="141"/>
        <end position="230"/>
    </location>
</feature>
<dbReference type="Proteomes" id="UP000233618">
    <property type="component" value="Unassembled WGS sequence"/>
</dbReference>
<dbReference type="InterPro" id="IPR019734">
    <property type="entry name" value="TPR_rpt"/>
</dbReference>
<organism evidence="4 5">
    <name type="scientific">Labilibaculum manganireducens</name>
    <dbReference type="NCBI Taxonomy" id="1940525"/>
    <lineage>
        <taxon>Bacteria</taxon>
        <taxon>Pseudomonadati</taxon>
        <taxon>Bacteroidota</taxon>
        <taxon>Bacteroidia</taxon>
        <taxon>Marinilabiliales</taxon>
        <taxon>Marinifilaceae</taxon>
        <taxon>Labilibaculum</taxon>
    </lineage>
</organism>
<feature type="chain" id="PRO_5014884847" evidence="3">
    <location>
        <begin position="22"/>
        <end position="253"/>
    </location>
</feature>
<protein>
    <submittedName>
        <fullName evidence="4">Uncharacterized protein</fullName>
    </submittedName>
</protein>
<reference evidence="4 5" key="1">
    <citation type="journal article" date="2017" name="Front. Microbiol.">
        <title>Labilibaculum manganireducens gen. nov., sp. nov. and Labilibaculum filiforme sp. nov., Novel Bacteroidetes Isolated from Subsurface Sediments of the Baltic Sea.</title>
        <authorList>
            <person name="Vandieken V."/>
            <person name="Marshall I.P."/>
            <person name="Niemann H."/>
            <person name="Engelen B."/>
            <person name="Cypionka H."/>
        </authorList>
    </citation>
    <scope>NUCLEOTIDE SEQUENCE [LARGE SCALE GENOMIC DNA]</scope>
    <source>
        <strain evidence="4 5">59.10-2M</strain>
    </source>
</reference>
<name>A0A2N3IEN4_9BACT</name>
<evidence type="ECO:0000256" key="1">
    <source>
        <dbReference type="PROSITE-ProRule" id="PRU00339"/>
    </source>
</evidence>
<dbReference type="SMART" id="SM00028">
    <property type="entry name" value="TPR"/>
    <property type="match status" value="3"/>
</dbReference>
<proteinExistence type="predicted"/>
<evidence type="ECO:0000313" key="5">
    <source>
        <dbReference type="Proteomes" id="UP000233618"/>
    </source>
</evidence>
<accession>A0A2N3IEN4</accession>
<dbReference type="AlphaFoldDB" id="A0A2N3IEN4"/>
<keyword evidence="3" id="KW-0732">Signal</keyword>
<comment type="caution">
    <text evidence="4">The sequence shown here is derived from an EMBL/GenBank/DDBJ whole genome shotgun (WGS) entry which is preliminary data.</text>
</comment>
<gene>
    <name evidence="4" type="ORF">BZG01_03515</name>
</gene>
<dbReference type="EMBL" id="MVDE01000003">
    <property type="protein sequence ID" value="PKQ68794.1"/>
    <property type="molecule type" value="Genomic_DNA"/>
</dbReference>